<dbReference type="RefSeq" id="XP_952946.1">
    <property type="nucleotide sequence ID" value="XM_947853.1"/>
</dbReference>
<comment type="catalytic activity">
    <reaction evidence="4">
        <text>uridine(38/39/40) in tRNA = pseudouridine(38/39/40) in tRNA</text>
        <dbReference type="Rhea" id="RHEA:22376"/>
        <dbReference type="Rhea" id="RHEA-COMP:10085"/>
        <dbReference type="Rhea" id="RHEA-COMP:10087"/>
        <dbReference type="ChEBI" id="CHEBI:65314"/>
        <dbReference type="ChEBI" id="CHEBI:65315"/>
        <dbReference type="EC" id="5.4.99.12"/>
    </reaction>
</comment>
<dbReference type="GO" id="GO:0031119">
    <property type="term" value="P:tRNA pseudouridine synthesis"/>
    <property type="evidence" value="ECO:0007669"/>
    <property type="project" value="TreeGrafter"/>
</dbReference>
<dbReference type="AlphaFoldDB" id="Q4UA31"/>
<feature type="domain" description="Pseudouridine synthase I TruA alpha/beta" evidence="6">
    <location>
        <begin position="348"/>
        <end position="456"/>
    </location>
</feature>
<dbReference type="eggNOG" id="KOG4393">
    <property type="taxonomic scope" value="Eukaryota"/>
</dbReference>
<dbReference type="InterPro" id="IPR001406">
    <property type="entry name" value="PsdUridine_synth_TruA"/>
</dbReference>
<reference evidence="7 8" key="1">
    <citation type="journal article" date="2005" name="Science">
        <title>Genome of the host-cell transforming parasite Theileria annulata compared with T. parva.</title>
        <authorList>
            <person name="Pain A."/>
            <person name="Renauld H."/>
            <person name="Berriman M."/>
            <person name="Murphy L."/>
            <person name="Yeats C.A."/>
            <person name="Weir W."/>
            <person name="Kerhornou A."/>
            <person name="Aslett M."/>
            <person name="Bishop R."/>
            <person name="Bouchier C."/>
            <person name="Cochet M."/>
            <person name="Coulson R.M.R."/>
            <person name="Cronin A."/>
            <person name="de Villiers E.P."/>
            <person name="Fraser A."/>
            <person name="Fosker N."/>
            <person name="Gardner M."/>
            <person name="Goble A."/>
            <person name="Griffiths-Jones S."/>
            <person name="Harris D.E."/>
            <person name="Katzer F."/>
            <person name="Larke N."/>
            <person name="Lord A."/>
            <person name="Maser P."/>
            <person name="McKellar S."/>
            <person name="Mooney P."/>
            <person name="Morton F."/>
            <person name="Nene V."/>
            <person name="O'Neil S."/>
            <person name="Price C."/>
            <person name="Quail M.A."/>
            <person name="Rabbinowitsch E."/>
            <person name="Rawlings N.D."/>
            <person name="Rutter S."/>
            <person name="Saunders D."/>
            <person name="Seeger K."/>
            <person name="Shah T."/>
            <person name="Squares R."/>
            <person name="Squares S."/>
            <person name="Tivey A."/>
            <person name="Walker A.R."/>
            <person name="Woodward J."/>
            <person name="Dobbelaere D.A.E."/>
            <person name="Langsley G."/>
            <person name="Rajandream M.A."/>
            <person name="McKeever D."/>
            <person name="Shiels B."/>
            <person name="Tait A."/>
            <person name="Barrell B.G."/>
            <person name="Hall N."/>
        </authorList>
    </citation>
    <scope>NUCLEOTIDE SEQUENCE [LARGE SCALE GENOMIC DNA]</scope>
    <source>
        <strain evidence="8">Ankara</strain>
    </source>
</reference>
<dbReference type="GeneID" id="3862772"/>
<dbReference type="Gene3D" id="3.30.70.580">
    <property type="entry name" value="Pseudouridine synthase I, catalytic domain, N-terminal subdomain"/>
    <property type="match status" value="1"/>
</dbReference>
<dbReference type="OrthoDB" id="271910at2759"/>
<feature type="transmembrane region" description="Helical" evidence="5">
    <location>
        <begin position="7"/>
        <end position="32"/>
    </location>
</feature>
<dbReference type="PANTHER" id="PTHR11142">
    <property type="entry name" value="PSEUDOURIDYLATE SYNTHASE"/>
    <property type="match status" value="1"/>
</dbReference>
<dbReference type="SUPFAM" id="SSF55120">
    <property type="entry name" value="Pseudouridine synthase"/>
    <property type="match status" value="1"/>
</dbReference>
<dbReference type="VEuPathDB" id="PiroplasmaDB:TA07595"/>
<protein>
    <recommendedName>
        <fullName evidence="4">tRNA pseudouridine synthase</fullName>
        <ecNumber evidence="4">5.4.99.12</ecNumber>
    </recommendedName>
</protein>
<dbReference type="KEGG" id="tan:TA07595"/>
<dbReference type="GO" id="GO:0003723">
    <property type="term" value="F:RNA binding"/>
    <property type="evidence" value="ECO:0007669"/>
    <property type="project" value="InterPro"/>
</dbReference>
<evidence type="ECO:0000256" key="5">
    <source>
        <dbReference type="SAM" id="Phobius"/>
    </source>
</evidence>
<keyword evidence="5" id="KW-0812">Transmembrane</keyword>
<keyword evidence="8" id="KW-1185">Reference proteome</keyword>
<evidence type="ECO:0000256" key="4">
    <source>
        <dbReference type="RuleBase" id="RU003792"/>
    </source>
</evidence>
<dbReference type="Proteomes" id="UP000001950">
    <property type="component" value="Chromosome 4"/>
</dbReference>
<dbReference type="STRING" id="5874.Q4UA31"/>
<evidence type="ECO:0000313" key="7">
    <source>
        <dbReference type="EMBL" id="CAI76322.1"/>
    </source>
</evidence>
<dbReference type="Pfam" id="PF01416">
    <property type="entry name" value="PseudoU_synth_1"/>
    <property type="match status" value="1"/>
</dbReference>
<name>Q4UA31_THEAN</name>
<dbReference type="EC" id="5.4.99.12" evidence="4"/>
<dbReference type="InterPro" id="IPR020094">
    <property type="entry name" value="TruA/RsuA/RluB/E/F_N"/>
</dbReference>
<dbReference type="InterPro" id="IPR020097">
    <property type="entry name" value="PsdUridine_synth_TruA_a/b_dom"/>
</dbReference>
<organism evidence="7 8">
    <name type="scientific">Theileria annulata</name>
    <dbReference type="NCBI Taxonomy" id="5874"/>
    <lineage>
        <taxon>Eukaryota</taxon>
        <taxon>Sar</taxon>
        <taxon>Alveolata</taxon>
        <taxon>Apicomplexa</taxon>
        <taxon>Aconoidasida</taxon>
        <taxon>Piroplasmida</taxon>
        <taxon>Theileriidae</taxon>
        <taxon>Theileria</taxon>
    </lineage>
</organism>
<dbReference type="HAMAP" id="MF_00171">
    <property type="entry name" value="TruA"/>
    <property type="match status" value="1"/>
</dbReference>
<dbReference type="InterPro" id="IPR020103">
    <property type="entry name" value="PsdUridine_synth_cat_dom_sf"/>
</dbReference>
<keyword evidence="3 4" id="KW-0413">Isomerase</keyword>
<dbReference type="Gene3D" id="3.30.70.660">
    <property type="entry name" value="Pseudouridine synthase I, catalytic domain, C-terminal subdomain"/>
    <property type="match status" value="1"/>
</dbReference>
<keyword evidence="5" id="KW-0472">Membrane</keyword>
<keyword evidence="5" id="KW-1133">Transmembrane helix</keyword>
<evidence type="ECO:0000256" key="3">
    <source>
        <dbReference type="ARBA" id="ARBA00023235"/>
    </source>
</evidence>
<accession>Q4UA31</accession>
<dbReference type="EMBL" id="CR940353">
    <property type="protein sequence ID" value="CAI76322.1"/>
    <property type="molecule type" value="Genomic_DNA"/>
</dbReference>
<dbReference type="InParanoid" id="Q4UA31"/>
<proteinExistence type="inferred from homology"/>
<evidence type="ECO:0000259" key="6">
    <source>
        <dbReference type="Pfam" id="PF01416"/>
    </source>
</evidence>
<dbReference type="InterPro" id="IPR020095">
    <property type="entry name" value="PsdUridine_synth_TruA_C"/>
</dbReference>
<evidence type="ECO:0000256" key="1">
    <source>
        <dbReference type="ARBA" id="ARBA00009375"/>
    </source>
</evidence>
<sequence>MLKLHISYIFILPIIFVKYLFCLSITSPLSFIHPLCSNFPLNNLQNKSKFTVNNIATFINPTKPKIFESLAISPPESSSSSTIDTTMSDPDEFADDSTCLPKEKPKTNLILIVSYDGTFYHGMAGPMIFLKDYGIQVNFDNDKVNSINNELLKTITMLHGYFGNKRKLKKKNLRELSKKIKSKDEDSTYINGYNDEENTSSPDLLEEYARRFTLITSSRTDRGVHSMGTVSLINLVSEIYLFQACQYLSFDKKFNFDSLEEFQDSLNKRLPSDIRVTSVITPPHDEFNVRHHNIGKSYSYKVDLSPNPSLFERNHYWQIMSDTHFVNTLLRKYRDVKAPFSFEKLKEAARVFHGKHNFEAFRKNCRGNERDKIIDPICTIHSIEFVNIPQDKKVEIIVNGDRFLYKMVRCIVSHLILAGFNVIKPDQIKRALDNATEIPNIPYAPAHGLYLKKVFFEKEVQDKIDEFRNRYHERMHNVLN</sequence>
<evidence type="ECO:0000313" key="8">
    <source>
        <dbReference type="Proteomes" id="UP000001950"/>
    </source>
</evidence>
<comment type="similarity">
    <text evidence="1 4">Belongs to the tRNA pseudouridine synthase TruA family.</text>
</comment>
<gene>
    <name evidence="7" type="ORF">TA07595</name>
</gene>
<keyword evidence="2 4" id="KW-0819">tRNA processing</keyword>
<evidence type="ECO:0000256" key="2">
    <source>
        <dbReference type="ARBA" id="ARBA00022694"/>
    </source>
</evidence>
<dbReference type="PANTHER" id="PTHR11142:SF0">
    <property type="entry name" value="TRNA PSEUDOURIDINE SYNTHASE-LIKE 1"/>
    <property type="match status" value="1"/>
</dbReference>
<dbReference type="OMA" id="LPNDNIC"/>
<dbReference type="GO" id="GO:0160147">
    <property type="term" value="F:tRNA pseudouridine(38-40) synthase activity"/>
    <property type="evidence" value="ECO:0007669"/>
    <property type="project" value="UniProtKB-EC"/>
</dbReference>